<comment type="caution">
    <text evidence="12">The sequence shown here is derived from an EMBL/GenBank/DDBJ whole genome shotgun (WGS) entry which is preliminary data.</text>
</comment>
<reference evidence="13" key="1">
    <citation type="journal article" date="2018" name="Front. Microbiol.">
        <title>Genome-Based Analysis Reveals the Taxonomy and Diversity of the Family Idiomarinaceae.</title>
        <authorList>
            <person name="Liu Y."/>
            <person name="Lai Q."/>
            <person name="Shao Z."/>
        </authorList>
    </citation>
    <scope>NUCLEOTIDE SEQUENCE [LARGE SCALE GENOMIC DNA]</scope>
    <source>
        <strain evidence="13">F23</strain>
    </source>
</reference>
<keyword evidence="12" id="KW-0282">Flagellum</keyword>
<dbReference type="PANTHER" id="PTHR35091">
    <property type="entry name" value="FLAGELLAR PROTEIN FLIL"/>
    <property type="match status" value="1"/>
</dbReference>
<gene>
    <name evidence="12" type="ORF">CWE25_09940</name>
</gene>
<dbReference type="Pfam" id="PF03748">
    <property type="entry name" value="FliL"/>
    <property type="match status" value="1"/>
</dbReference>
<protein>
    <recommendedName>
        <fullName evidence="10">Flagellar protein FliL</fullName>
    </recommendedName>
</protein>
<sequence length="135" mass="15675">MTVQRWLANILLLLSLTVLSTMTVRAQDIAYYGFEPDIITNFVKDQEEYRLGFIRVAVEVMIDNPQNVSVVEHHAPLLRDAFIQILSTASEHQIKTMTGRDQLRLKCFERAQELMTQETGNPIIKQVIFTKYLYQ</sequence>
<keyword evidence="8" id="KW-1133">Transmembrane helix</keyword>
<accession>A0A432XTZ4</accession>
<feature type="signal peptide" evidence="11">
    <location>
        <begin position="1"/>
        <end position="26"/>
    </location>
</feature>
<comment type="subcellular location">
    <subcellularLocation>
        <location evidence="10">Cell inner membrane</location>
    </subcellularLocation>
    <subcellularLocation>
        <location evidence="2">Cell membrane</location>
        <topology evidence="2">Single-pass membrane protein</topology>
    </subcellularLocation>
</comment>
<evidence type="ECO:0000256" key="8">
    <source>
        <dbReference type="ARBA" id="ARBA00022989"/>
    </source>
</evidence>
<evidence type="ECO:0000256" key="5">
    <source>
        <dbReference type="ARBA" id="ARBA00022500"/>
    </source>
</evidence>
<keyword evidence="12" id="KW-0969">Cilium</keyword>
<dbReference type="RefSeq" id="WP_110575277.1">
    <property type="nucleotide sequence ID" value="NZ_PIPV01000008.1"/>
</dbReference>
<proteinExistence type="inferred from homology"/>
<keyword evidence="11" id="KW-0732">Signal</keyword>
<keyword evidence="7 10" id="KW-0283">Flagellar rotation</keyword>
<keyword evidence="4" id="KW-1003">Cell membrane</keyword>
<dbReference type="Proteomes" id="UP000287330">
    <property type="component" value="Unassembled WGS sequence"/>
</dbReference>
<evidence type="ECO:0000256" key="9">
    <source>
        <dbReference type="ARBA" id="ARBA00023136"/>
    </source>
</evidence>
<dbReference type="InterPro" id="IPR005503">
    <property type="entry name" value="FliL"/>
</dbReference>
<dbReference type="PANTHER" id="PTHR35091:SF5">
    <property type="entry name" value="FLAGELLAR PROTEIN FLIL"/>
    <property type="match status" value="1"/>
</dbReference>
<evidence type="ECO:0000256" key="11">
    <source>
        <dbReference type="SAM" id="SignalP"/>
    </source>
</evidence>
<evidence type="ECO:0000256" key="6">
    <source>
        <dbReference type="ARBA" id="ARBA00022692"/>
    </source>
</evidence>
<dbReference type="EMBL" id="PIPV01000008">
    <property type="protein sequence ID" value="RUO52190.1"/>
    <property type="molecule type" value="Genomic_DNA"/>
</dbReference>
<feature type="chain" id="PRO_5019303182" description="Flagellar protein FliL" evidence="11">
    <location>
        <begin position="27"/>
        <end position="135"/>
    </location>
</feature>
<evidence type="ECO:0000313" key="13">
    <source>
        <dbReference type="Proteomes" id="UP000287330"/>
    </source>
</evidence>
<dbReference type="GO" id="GO:0009425">
    <property type="term" value="C:bacterial-type flagellum basal body"/>
    <property type="evidence" value="ECO:0007669"/>
    <property type="project" value="InterPro"/>
</dbReference>
<evidence type="ECO:0000256" key="3">
    <source>
        <dbReference type="ARBA" id="ARBA00008281"/>
    </source>
</evidence>
<evidence type="ECO:0000256" key="4">
    <source>
        <dbReference type="ARBA" id="ARBA00022475"/>
    </source>
</evidence>
<keyword evidence="12" id="KW-0966">Cell projection</keyword>
<dbReference type="GO" id="GO:0071978">
    <property type="term" value="P:bacterial-type flagellum-dependent swarming motility"/>
    <property type="evidence" value="ECO:0007669"/>
    <property type="project" value="TreeGrafter"/>
</dbReference>
<comment type="similarity">
    <text evidence="3 10">Belongs to the FliL family.</text>
</comment>
<keyword evidence="13" id="KW-1185">Reference proteome</keyword>
<dbReference type="GO" id="GO:0006935">
    <property type="term" value="P:chemotaxis"/>
    <property type="evidence" value="ECO:0007669"/>
    <property type="project" value="UniProtKB-KW"/>
</dbReference>
<evidence type="ECO:0000256" key="2">
    <source>
        <dbReference type="ARBA" id="ARBA00004162"/>
    </source>
</evidence>
<evidence type="ECO:0000256" key="10">
    <source>
        <dbReference type="RuleBase" id="RU364125"/>
    </source>
</evidence>
<name>A0A432XTZ4_9GAMM</name>
<keyword evidence="5 10" id="KW-0145">Chemotaxis</keyword>
<organism evidence="12 13">
    <name type="scientific">Idiomarina fontislapidosi</name>
    <dbReference type="NCBI Taxonomy" id="263723"/>
    <lineage>
        <taxon>Bacteria</taxon>
        <taxon>Pseudomonadati</taxon>
        <taxon>Pseudomonadota</taxon>
        <taxon>Gammaproteobacteria</taxon>
        <taxon>Alteromonadales</taxon>
        <taxon>Idiomarinaceae</taxon>
        <taxon>Idiomarina</taxon>
    </lineage>
</organism>
<keyword evidence="10" id="KW-0997">Cell inner membrane</keyword>
<evidence type="ECO:0000256" key="7">
    <source>
        <dbReference type="ARBA" id="ARBA00022779"/>
    </source>
</evidence>
<evidence type="ECO:0000313" key="12">
    <source>
        <dbReference type="EMBL" id="RUO52190.1"/>
    </source>
</evidence>
<keyword evidence="9 10" id="KW-0472">Membrane</keyword>
<evidence type="ECO:0000256" key="1">
    <source>
        <dbReference type="ARBA" id="ARBA00002254"/>
    </source>
</evidence>
<dbReference type="GO" id="GO:0005886">
    <property type="term" value="C:plasma membrane"/>
    <property type="evidence" value="ECO:0007669"/>
    <property type="project" value="UniProtKB-SubCell"/>
</dbReference>
<dbReference type="AlphaFoldDB" id="A0A432XTZ4"/>
<keyword evidence="6" id="KW-0812">Transmembrane</keyword>
<dbReference type="OrthoDB" id="5588622at2"/>
<comment type="function">
    <text evidence="1 10">Controls the rotational direction of flagella during chemotaxis.</text>
</comment>